<reference evidence="4" key="1">
    <citation type="journal article" date="2019" name="Int. J. Syst. Evol. Microbiol.">
        <title>The Global Catalogue of Microorganisms (GCM) 10K type strain sequencing project: providing services to taxonomists for standard genome sequencing and annotation.</title>
        <authorList>
            <consortium name="The Broad Institute Genomics Platform"/>
            <consortium name="The Broad Institute Genome Sequencing Center for Infectious Disease"/>
            <person name="Wu L."/>
            <person name="Ma J."/>
        </authorList>
    </citation>
    <scope>NUCLEOTIDE SEQUENCE [LARGE SCALE GENOMIC DNA]</scope>
    <source>
        <strain evidence="4">CECT 7131</strain>
    </source>
</reference>
<dbReference type="Pfam" id="PF20072">
    <property type="entry name" value="DUF6468"/>
    <property type="match status" value="1"/>
</dbReference>
<evidence type="ECO:0000313" key="3">
    <source>
        <dbReference type="EMBL" id="MDN3567349.1"/>
    </source>
</evidence>
<evidence type="ECO:0000313" key="4">
    <source>
        <dbReference type="Proteomes" id="UP001529369"/>
    </source>
</evidence>
<gene>
    <name evidence="3" type="ORF">QWZ14_23465</name>
</gene>
<feature type="domain" description="DUF6468" evidence="2">
    <location>
        <begin position="34"/>
        <end position="108"/>
    </location>
</feature>
<comment type="caution">
    <text evidence="3">The sequence shown here is derived from an EMBL/GenBank/DDBJ whole genome shotgun (WGS) entry which is preliminary data.</text>
</comment>
<keyword evidence="1" id="KW-0472">Membrane</keyword>
<organism evidence="3 4">
    <name type="scientific">Paeniroseomonas aquatica</name>
    <dbReference type="NCBI Taxonomy" id="373043"/>
    <lineage>
        <taxon>Bacteria</taxon>
        <taxon>Pseudomonadati</taxon>
        <taxon>Pseudomonadota</taxon>
        <taxon>Alphaproteobacteria</taxon>
        <taxon>Acetobacterales</taxon>
        <taxon>Acetobacteraceae</taxon>
        <taxon>Paeniroseomonas</taxon>
    </lineage>
</organism>
<keyword evidence="1" id="KW-0812">Transmembrane</keyword>
<evidence type="ECO:0000259" key="2">
    <source>
        <dbReference type="Pfam" id="PF20072"/>
    </source>
</evidence>
<name>A0ABT8AC53_9PROT</name>
<keyword evidence="4" id="KW-1185">Reference proteome</keyword>
<protein>
    <submittedName>
        <fullName evidence="3">DUF6468 domain-containing protein</fullName>
    </submittedName>
</protein>
<sequence length="151" mass="16022">MGWLEWSAQALLTLLLAAAMPFIIRLERGLAAVRRDRLALEASAAGLGEATRMAEAASIRLRASAEGAGRQVAEKLAAAEPMRDDLRYLVERAESLADRLDGLVRTARPLAAADAQAHHAAAPPAQSQAERDLLRVLTQGVARPAAARGGR</sequence>
<dbReference type="EMBL" id="JAUFPN010000191">
    <property type="protein sequence ID" value="MDN3567349.1"/>
    <property type="molecule type" value="Genomic_DNA"/>
</dbReference>
<dbReference type="InterPro" id="IPR045531">
    <property type="entry name" value="DUF6468"/>
</dbReference>
<proteinExistence type="predicted"/>
<evidence type="ECO:0000256" key="1">
    <source>
        <dbReference type="SAM" id="Phobius"/>
    </source>
</evidence>
<dbReference type="RefSeq" id="WP_290319375.1">
    <property type="nucleotide sequence ID" value="NZ_JAUFPN010000191.1"/>
</dbReference>
<dbReference type="Proteomes" id="UP001529369">
    <property type="component" value="Unassembled WGS sequence"/>
</dbReference>
<keyword evidence="1" id="KW-1133">Transmembrane helix</keyword>
<feature type="transmembrane region" description="Helical" evidence="1">
    <location>
        <begin position="6"/>
        <end position="26"/>
    </location>
</feature>
<accession>A0ABT8AC53</accession>